<dbReference type="SUPFAM" id="SSF55874">
    <property type="entry name" value="ATPase domain of HSP90 chaperone/DNA topoisomerase II/histidine kinase"/>
    <property type="match status" value="1"/>
</dbReference>
<name>A0ABM9ESK3_9BACI</name>
<feature type="transmembrane region" description="Helical" evidence="8">
    <location>
        <begin position="12"/>
        <end position="30"/>
    </location>
</feature>
<evidence type="ECO:0000259" key="9">
    <source>
        <dbReference type="PROSITE" id="PS50885"/>
    </source>
</evidence>
<gene>
    <name evidence="10" type="ORF">BACCIP111895_02794</name>
</gene>
<comment type="subcellular location">
    <subcellularLocation>
        <location evidence="1">Cell membrane</location>
        <topology evidence="1">Multi-pass membrane protein</topology>
    </subcellularLocation>
</comment>
<keyword evidence="8" id="KW-1133">Transmembrane helix</keyword>
<evidence type="ECO:0000313" key="10">
    <source>
        <dbReference type="EMBL" id="CAH2715610.1"/>
    </source>
</evidence>
<comment type="caution">
    <text evidence="10">The sequence shown here is derived from an EMBL/GenBank/DDBJ whole genome shotgun (WGS) entry which is preliminary data.</text>
</comment>
<evidence type="ECO:0000256" key="7">
    <source>
        <dbReference type="SAM" id="Coils"/>
    </source>
</evidence>
<dbReference type="RefSeq" id="WP_248735890.1">
    <property type="nucleotide sequence ID" value="NZ_CALBWS010000018.1"/>
</dbReference>
<organism evidence="10 11">
    <name type="scientific">Neobacillus rhizosphaerae</name>
    <dbReference type="NCBI Taxonomy" id="2880965"/>
    <lineage>
        <taxon>Bacteria</taxon>
        <taxon>Bacillati</taxon>
        <taxon>Bacillota</taxon>
        <taxon>Bacilli</taxon>
        <taxon>Bacillales</taxon>
        <taxon>Bacillaceae</taxon>
        <taxon>Neobacillus</taxon>
    </lineage>
</organism>
<evidence type="ECO:0000256" key="6">
    <source>
        <dbReference type="ARBA" id="ARBA00023136"/>
    </source>
</evidence>
<dbReference type="Pfam" id="PF06580">
    <property type="entry name" value="His_kinase"/>
    <property type="match status" value="1"/>
</dbReference>
<dbReference type="Proteomes" id="UP000838308">
    <property type="component" value="Unassembled WGS sequence"/>
</dbReference>
<evidence type="ECO:0000256" key="8">
    <source>
        <dbReference type="SAM" id="Phobius"/>
    </source>
</evidence>
<keyword evidence="3" id="KW-0597">Phosphoprotein</keyword>
<evidence type="ECO:0000256" key="2">
    <source>
        <dbReference type="ARBA" id="ARBA00022475"/>
    </source>
</evidence>
<dbReference type="EMBL" id="CALBWS010000018">
    <property type="protein sequence ID" value="CAH2715610.1"/>
    <property type="molecule type" value="Genomic_DNA"/>
</dbReference>
<keyword evidence="2" id="KW-1003">Cell membrane</keyword>
<dbReference type="InterPro" id="IPR050640">
    <property type="entry name" value="Bact_2-comp_sensor_kinase"/>
</dbReference>
<dbReference type="InterPro" id="IPR003594">
    <property type="entry name" value="HATPase_dom"/>
</dbReference>
<accession>A0ABM9ESK3</accession>
<keyword evidence="5" id="KW-0418">Kinase</keyword>
<protein>
    <recommendedName>
        <fullName evidence="9">HAMP domain-containing protein</fullName>
    </recommendedName>
</protein>
<proteinExistence type="predicted"/>
<dbReference type="InterPro" id="IPR036890">
    <property type="entry name" value="HATPase_C_sf"/>
</dbReference>
<dbReference type="PANTHER" id="PTHR34220">
    <property type="entry name" value="SENSOR HISTIDINE KINASE YPDA"/>
    <property type="match status" value="1"/>
</dbReference>
<evidence type="ECO:0000256" key="4">
    <source>
        <dbReference type="ARBA" id="ARBA00022679"/>
    </source>
</evidence>
<dbReference type="Pfam" id="PF02518">
    <property type="entry name" value="HATPase_c"/>
    <property type="match status" value="1"/>
</dbReference>
<evidence type="ECO:0000313" key="11">
    <source>
        <dbReference type="Proteomes" id="UP000838308"/>
    </source>
</evidence>
<keyword evidence="8" id="KW-0812">Transmembrane</keyword>
<dbReference type="Gene3D" id="1.10.287.130">
    <property type="match status" value="1"/>
</dbReference>
<keyword evidence="4" id="KW-0808">Transferase</keyword>
<dbReference type="SMART" id="SM00387">
    <property type="entry name" value="HATPase_c"/>
    <property type="match status" value="1"/>
</dbReference>
<dbReference type="Gene3D" id="3.30.450.20">
    <property type="entry name" value="PAS domain"/>
    <property type="match status" value="1"/>
</dbReference>
<dbReference type="InterPro" id="IPR010559">
    <property type="entry name" value="Sig_transdc_His_kin_internal"/>
</dbReference>
<evidence type="ECO:0000256" key="3">
    <source>
        <dbReference type="ARBA" id="ARBA00022553"/>
    </source>
</evidence>
<evidence type="ECO:0000256" key="1">
    <source>
        <dbReference type="ARBA" id="ARBA00004651"/>
    </source>
</evidence>
<feature type="coiled-coil region" evidence="7">
    <location>
        <begin position="353"/>
        <end position="392"/>
    </location>
</feature>
<dbReference type="InterPro" id="IPR003660">
    <property type="entry name" value="HAMP_dom"/>
</dbReference>
<feature type="transmembrane region" description="Helical" evidence="8">
    <location>
        <begin position="298"/>
        <end position="318"/>
    </location>
</feature>
<dbReference type="PROSITE" id="PS50885">
    <property type="entry name" value="HAMP"/>
    <property type="match status" value="1"/>
</dbReference>
<keyword evidence="7" id="KW-0175">Coiled coil</keyword>
<keyword evidence="6 8" id="KW-0472">Membrane</keyword>
<dbReference type="Gene3D" id="3.30.565.10">
    <property type="entry name" value="Histidine kinase-like ATPase, C-terminal domain"/>
    <property type="match status" value="1"/>
</dbReference>
<feature type="domain" description="HAMP" evidence="9">
    <location>
        <begin position="319"/>
        <end position="372"/>
    </location>
</feature>
<evidence type="ECO:0000256" key="5">
    <source>
        <dbReference type="ARBA" id="ARBA00022777"/>
    </source>
</evidence>
<reference evidence="10" key="1">
    <citation type="submission" date="2022-04" db="EMBL/GenBank/DDBJ databases">
        <authorList>
            <person name="Criscuolo A."/>
        </authorList>
    </citation>
    <scope>NUCLEOTIDE SEQUENCE</scope>
    <source>
        <strain evidence="10">CIP111895</strain>
    </source>
</reference>
<dbReference type="SUPFAM" id="SSF158472">
    <property type="entry name" value="HAMP domain-like"/>
    <property type="match status" value="1"/>
</dbReference>
<sequence length="591" mass="68652">MIKSRSMSKKFISSFILFIVIPFIITSVVVNKLYEGVLVSHYNEKTQQNMEQLSMDIELELRQISLNVAKVSNENELLPLVNSWYEEKDSVKKLEISTKIESKLDYLFAYQGEVNSIVFFSKNGQIFKYNDPLYKNDSDVKDSSLYKESIKNKDKVFSINNFNSSDDVNAYRIDFLFGISPEYSWYNTATEFIYYEIKTEALHSIYSRFTNDSVGKMIIADSKGEIVISPDKSLLGKNVSQVEYLKDINNKDNNIYKYNYKKDTKYISKYTSEKSGWTVINIIDYKALTKDTTNIIKILFSIFVVFNLFFILYCKTFFKDILKPIKELIKKMKGIKDGRLDEITNINTNLEEINELGSNYNKMINDIKNLMVERDLKERERSKEEMKVLQAQINPHFIYNTLNVIKLMAMISKAESIRKVTDSFMKLLSATFRNESTFITVREELEYLDNYADIMKVRFGDDFNLVVKVEEEVRNLYIIKLILQPIVENAIVHGINEIDGAKNIIIAGYVSEENLIFEVEDNGRGITEEEVESIFTSKEKSNTSFNHIGIKNIESRIRLNCGQGYGIKIESEKNKFTKVKLILPILMKQES</sequence>
<keyword evidence="11" id="KW-1185">Reference proteome</keyword>
<dbReference type="PANTHER" id="PTHR34220:SF7">
    <property type="entry name" value="SENSOR HISTIDINE KINASE YPDA"/>
    <property type="match status" value="1"/>
</dbReference>